<evidence type="ECO:0000256" key="7">
    <source>
        <dbReference type="ARBA" id="ARBA00022927"/>
    </source>
</evidence>
<evidence type="ECO:0000256" key="5">
    <source>
        <dbReference type="ARBA" id="ARBA00022448"/>
    </source>
</evidence>
<gene>
    <name evidence="13" type="ORF">BST96_11390</name>
</gene>
<keyword evidence="5" id="KW-0813">Transport</keyword>
<keyword evidence="9" id="KW-0564">Palmitate</keyword>
<keyword evidence="10" id="KW-0143">Chaperone</keyword>
<sequence>MLLLLSACSNWQQTPAQPANSMTGLANNGDIKHWAVRGKVGLRTTNEAHSAYLNWSQCGDAFDIRISGPLGQGAAHLVGNTEQVYLTTSDNQHFSASSANALLAQQLGWTLPVEQLRYWIKALPDPSQDYQANPPQQTLGFQQQSWQLSYPRLTQQGDYQLPSKIIAEQTPLKVTLVIKQWQLKPACNHEASPP</sequence>
<keyword evidence="6" id="KW-0732">Signal</keyword>
<proteinExistence type="inferred from homology"/>
<organism evidence="13 14">
    <name type="scientific">Oceanicoccus sagamiensis</name>
    <dbReference type="NCBI Taxonomy" id="716816"/>
    <lineage>
        <taxon>Bacteria</taxon>
        <taxon>Pseudomonadati</taxon>
        <taxon>Pseudomonadota</taxon>
        <taxon>Gammaproteobacteria</taxon>
        <taxon>Cellvibrionales</taxon>
        <taxon>Spongiibacteraceae</taxon>
        <taxon>Oceanicoccus</taxon>
    </lineage>
</organism>
<evidence type="ECO:0000256" key="6">
    <source>
        <dbReference type="ARBA" id="ARBA00022729"/>
    </source>
</evidence>
<keyword evidence="8" id="KW-0472">Membrane</keyword>
<dbReference type="Pfam" id="PF03550">
    <property type="entry name" value="LolB"/>
    <property type="match status" value="1"/>
</dbReference>
<dbReference type="EMBL" id="CP019343">
    <property type="protein sequence ID" value="ARN74670.1"/>
    <property type="molecule type" value="Genomic_DNA"/>
</dbReference>
<keyword evidence="14" id="KW-1185">Reference proteome</keyword>
<evidence type="ECO:0000256" key="10">
    <source>
        <dbReference type="ARBA" id="ARBA00023186"/>
    </source>
</evidence>
<evidence type="ECO:0000256" key="4">
    <source>
        <dbReference type="ARBA" id="ARBA00016202"/>
    </source>
</evidence>
<protein>
    <recommendedName>
        <fullName evidence="4">Outer-membrane lipoprotein LolB</fullName>
    </recommendedName>
</protein>
<reference evidence="13 14" key="1">
    <citation type="submission" date="2016-11" db="EMBL/GenBank/DDBJ databases">
        <title>Trade-off between light-utilization and light-protection in marine flavobacteria.</title>
        <authorList>
            <person name="Kumagai Y."/>
        </authorList>
    </citation>
    <scope>NUCLEOTIDE SEQUENCE [LARGE SCALE GENOMIC DNA]</scope>
    <source>
        <strain evidence="13 14">NBRC 107125</strain>
    </source>
</reference>
<keyword evidence="11" id="KW-0998">Cell outer membrane</keyword>
<dbReference type="GO" id="GO:0015031">
    <property type="term" value="P:protein transport"/>
    <property type="evidence" value="ECO:0007669"/>
    <property type="project" value="UniProtKB-KW"/>
</dbReference>
<dbReference type="STRING" id="716816.BST96_11390"/>
<name>A0A1X9N9D1_9GAMM</name>
<dbReference type="SUPFAM" id="SSF89392">
    <property type="entry name" value="Prokaryotic lipoproteins and lipoprotein localization factors"/>
    <property type="match status" value="1"/>
</dbReference>
<evidence type="ECO:0000256" key="2">
    <source>
        <dbReference type="ARBA" id="ARBA00009696"/>
    </source>
</evidence>
<comment type="similarity">
    <text evidence="2">Belongs to the LolB family.</text>
</comment>
<evidence type="ECO:0000256" key="9">
    <source>
        <dbReference type="ARBA" id="ARBA00023139"/>
    </source>
</evidence>
<dbReference type="Gene3D" id="2.50.20.10">
    <property type="entry name" value="Lipoprotein localisation LolA/LolB/LppX"/>
    <property type="match status" value="1"/>
</dbReference>
<comment type="subunit">
    <text evidence="3">Monomer.</text>
</comment>
<dbReference type="AlphaFoldDB" id="A0A1X9N9D1"/>
<dbReference type="InterPro" id="IPR029046">
    <property type="entry name" value="LolA/LolB/LppX"/>
</dbReference>
<evidence type="ECO:0000256" key="11">
    <source>
        <dbReference type="ARBA" id="ARBA00023237"/>
    </source>
</evidence>
<comment type="subcellular location">
    <subcellularLocation>
        <location evidence="1">Cell outer membrane</location>
        <topology evidence="1">Lipid-anchor</topology>
    </subcellularLocation>
</comment>
<dbReference type="KEGG" id="osg:BST96_11390"/>
<accession>A0A1X9N9D1</accession>
<evidence type="ECO:0000256" key="1">
    <source>
        <dbReference type="ARBA" id="ARBA00004459"/>
    </source>
</evidence>
<evidence type="ECO:0000256" key="12">
    <source>
        <dbReference type="ARBA" id="ARBA00023288"/>
    </source>
</evidence>
<dbReference type="NCBIfam" id="TIGR00548">
    <property type="entry name" value="lolB"/>
    <property type="match status" value="1"/>
</dbReference>
<dbReference type="CDD" id="cd16326">
    <property type="entry name" value="LolB"/>
    <property type="match status" value="1"/>
</dbReference>
<dbReference type="InterPro" id="IPR004565">
    <property type="entry name" value="OM_lipoprot_LolB"/>
</dbReference>
<evidence type="ECO:0000256" key="8">
    <source>
        <dbReference type="ARBA" id="ARBA00023136"/>
    </source>
</evidence>
<evidence type="ECO:0000313" key="13">
    <source>
        <dbReference type="EMBL" id="ARN74670.1"/>
    </source>
</evidence>
<keyword evidence="7" id="KW-0653">Protein transport</keyword>
<dbReference type="Proteomes" id="UP000193450">
    <property type="component" value="Chromosome"/>
</dbReference>
<evidence type="ECO:0000256" key="3">
    <source>
        <dbReference type="ARBA" id="ARBA00011245"/>
    </source>
</evidence>
<dbReference type="GO" id="GO:0009279">
    <property type="term" value="C:cell outer membrane"/>
    <property type="evidence" value="ECO:0007669"/>
    <property type="project" value="UniProtKB-SubCell"/>
</dbReference>
<keyword evidence="12 13" id="KW-0449">Lipoprotein</keyword>
<evidence type="ECO:0000313" key="14">
    <source>
        <dbReference type="Proteomes" id="UP000193450"/>
    </source>
</evidence>